<dbReference type="GO" id="GO:0009252">
    <property type="term" value="P:peptidoglycan biosynthetic process"/>
    <property type="evidence" value="ECO:0007669"/>
    <property type="project" value="UniProtKB-KW"/>
</dbReference>
<comment type="function">
    <text evidence="17">Catalyzes the dephosphorylation of undecaprenyl diphosphate (UPP). Confers resistance to bacitracin.</text>
</comment>
<keyword evidence="8 17" id="KW-0133">Cell shape</keyword>
<feature type="transmembrane region" description="Helical" evidence="17">
    <location>
        <begin position="135"/>
        <end position="156"/>
    </location>
</feature>
<dbReference type="InterPro" id="IPR003824">
    <property type="entry name" value="UppP"/>
</dbReference>
<evidence type="ECO:0000313" key="19">
    <source>
        <dbReference type="Proteomes" id="UP000054874"/>
    </source>
</evidence>
<evidence type="ECO:0000256" key="6">
    <source>
        <dbReference type="ARBA" id="ARBA00022692"/>
    </source>
</evidence>
<comment type="miscellaneous">
    <text evidence="17">Bacitracin is thought to be involved in the inhibition of peptidoglycan synthesis by sequestering undecaprenyl diphosphate, thereby reducing the pool of lipid carrier available.</text>
</comment>
<keyword evidence="6 17" id="KW-0812">Transmembrane</keyword>
<comment type="similarity">
    <text evidence="2 17">Belongs to the UppP family.</text>
</comment>
<feature type="transmembrane region" description="Helical" evidence="17">
    <location>
        <begin position="272"/>
        <end position="292"/>
    </location>
</feature>
<proteinExistence type="inferred from homology"/>
<evidence type="ECO:0000256" key="12">
    <source>
        <dbReference type="ARBA" id="ARBA00023251"/>
    </source>
</evidence>
<dbReference type="RefSeq" id="WP_058354152.1">
    <property type="nucleotide sequence ID" value="NZ_CABMMD010000208.1"/>
</dbReference>
<reference evidence="18 19" key="1">
    <citation type="submission" date="2015-11" db="EMBL/GenBank/DDBJ databases">
        <title>Butyribacter intestini gen. nov., sp. nov., a butyric acid-producing bacterium of the family Lachnospiraceae isolated from the human faeces.</title>
        <authorList>
            <person name="Zou Y."/>
            <person name="Xue W."/>
            <person name="Luo G."/>
            <person name="Lv M."/>
        </authorList>
    </citation>
    <scope>NUCLEOTIDE SEQUENCE [LARGE SCALE GENOMIC DNA]</scope>
    <source>
        <strain evidence="18 19">ACET-33324</strain>
    </source>
</reference>
<comment type="subcellular location">
    <subcellularLocation>
        <location evidence="1 17">Cell membrane</location>
        <topology evidence="1 17">Multi-pass membrane protein</topology>
    </subcellularLocation>
</comment>
<feature type="transmembrane region" description="Helical" evidence="17">
    <location>
        <begin position="209"/>
        <end position="227"/>
    </location>
</feature>
<protein>
    <recommendedName>
        <fullName evidence="4 17">Undecaprenyl-diphosphatase</fullName>
        <ecNumber evidence="3 17">3.6.1.27</ecNumber>
    </recommendedName>
    <alternativeName>
        <fullName evidence="15 17">Bacitracin resistance protein</fullName>
    </alternativeName>
    <alternativeName>
        <fullName evidence="14 17">Undecaprenyl pyrophosphate phosphatase</fullName>
    </alternativeName>
</protein>
<dbReference type="EMBL" id="LNAM01000208">
    <property type="protein sequence ID" value="KSV57656.1"/>
    <property type="molecule type" value="Genomic_DNA"/>
</dbReference>
<feature type="transmembrane region" description="Helical" evidence="17">
    <location>
        <begin position="42"/>
        <end position="63"/>
    </location>
</feature>
<sequence>MELWEAIVMGLVQGLAEFLPVSSSGHLAIFKYILGIDLEASGGLVFDVMLHFGTLVAIFIAFWKDIKKLVMEGFGILGAWFINAGRFVMNLFQKEKREYVPVIDSAYRKFVMLVLVSTIPTGIMGVLFKDLIEKASATLLVPGICLVGTAVLLTIADHAAEGHKRPNQISYKEAGLVGIAQGFATFPGLSRSGTTIAACLKLGFDKNFAVKYSFIMSIPAVLGASILELKDFSMDGIDTVIMVNYIVGTAVAAVVGYICIKTMLVIVRGKKFKGFAYYCLVVGAVAIIWNFIR</sequence>
<dbReference type="EC" id="3.6.1.27" evidence="3 17"/>
<evidence type="ECO:0000256" key="3">
    <source>
        <dbReference type="ARBA" id="ARBA00012374"/>
    </source>
</evidence>
<evidence type="ECO:0000256" key="8">
    <source>
        <dbReference type="ARBA" id="ARBA00022960"/>
    </source>
</evidence>
<evidence type="ECO:0000256" key="1">
    <source>
        <dbReference type="ARBA" id="ARBA00004651"/>
    </source>
</evidence>
<keyword evidence="19" id="KW-1185">Reference proteome</keyword>
<keyword evidence="5 17" id="KW-1003">Cell membrane</keyword>
<keyword evidence="12 17" id="KW-0046">Antibiotic resistance</keyword>
<evidence type="ECO:0000256" key="15">
    <source>
        <dbReference type="ARBA" id="ARBA00032932"/>
    </source>
</evidence>
<dbReference type="GO" id="GO:0005886">
    <property type="term" value="C:plasma membrane"/>
    <property type="evidence" value="ECO:0007669"/>
    <property type="project" value="UniProtKB-SubCell"/>
</dbReference>
<organism evidence="18 19">
    <name type="scientific">Acetivibrio ethanolgignens</name>
    <dbReference type="NCBI Taxonomy" id="290052"/>
    <lineage>
        <taxon>Bacteria</taxon>
        <taxon>Bacillati</taxon>
        <taxon>Bacillota</taxon>
        <taxon>Clostridia</taxon>
        <taxon>Eubacteriales</taxon>
        <taxon>Oscillospiraceae</taxon>
        <taxon>Acetivibrio</taxon>
    </lineage>
</organism>
<dbReference type="GO" id="GO:0046677">
    <property type="term" value="P:response to antibiotic"/>
    <property type="evidence" value="ECO:0007669"/>
    <property type="project" value="UniProtKB-UniRule"/>
</dbReference>
<comment type="catalytic activity">
    <reaction evidence="16 17">
        <text>di-trans,octa-cis-undecaprenyl diphosphate + H2O = di-trans,octa-cis-undecaprenyl phosphate + phosphate + H(+)</text>
        <dbReference type="Rhea" id="RHEA:28094"/>
        <dbReference type="ChEBI" id="CHEBI:15377"/>
        <dbReference type="ChEBI" id="CHEBI:15378"/>
        <dbReference type="ChEBI" id="CHEBI:43474"/>
        <dbReference type="ChEBI" id="CHEBI:58405"/>
        <dbReference type="ChEBI" id="CHEBI:60392"/>
        <dbReference type="EC" id="3.6.1.27"/>
    </reaction>
</comment>
<gene>
    <name evidence="17" type="primary">uppP</name>
    <name evidence="18" type="ORF">ASU35_04425</name>
</gene>
<keyword evidence="9 17" id="KW-0573">Peptidoglycan synthesis</keyword>
<keyword evidence="10 17" id="KW-1133">Transmembrane helix</keyword>
<dbReference type="GO" id="GO:0050380">
    <property type="term" value="F:undecaprenyl-diphosphatase activity"/>
    <property type="evidence" value="ECO:0007669"/>
    <property type="project" value="UniProtKB-UniRule"/>
</dbReference>
<evidence type="ECO:0000256" key="7">
    <source>
        <dbReference type="ARBA" id="ARBA00022801"/>
    </source>
</evidence>
<evidence type="ECO:0000256" key="14">
    <source>
        <dbReference type="ARBA" id="ARBA00032707"/>
    </source>
</evidence>
<dbReference type="OrthoDB" id="9808289at2"/>
<dbReference type="STRING" id="290052.ASU35_04425"/>
<feature type="transmembrane region" description="Helical" evidence="17">
    <location>
        <begin position="69"/>
        <end position="89"/>
    </location>
</feature>
<evidence type="ECO:0000256" key="9">
    <source>
        <dbReference type="ARBA" id="ARBA00022984"/>
    </source>
</evidence>
<accession>A0A0V8QAR3</accession>
<dbReference type="PANTHER" id="PTHR30622:SF4">
    <property type="entry name" value="UNDECAPRENYL-DIPHOSPHATASE"/>
    <property type="match status" value="1"/>
</dbReference>
<evidence type="ECO:0000256" key="11">
    <source>
        <dbReference type="ARBA" id="ARBA00023136"/>
    </source>
</evidence>
<evidence type="ECO:0000256" key="5">
    <source>
        <dbReference type="ARBA" id="ARBA00022475"/>
    </source>
</evidence>
<name>A0A0V8QAR3_9FIRM</name>
<feature type="transmembrane region" description="Helical" evidence="17">
    <location>
        <begin position="239"/>
        <end position="260"/>
    </location>
</feature>
<evidence type="ECO:0000256" key="4">
    <source>
        <dbReference type="ARBA" id="ARBA00021581"/>
    </source>
</evidence>
<evidence type="ECO:0000256" key="16">
    <source>
        <dbReference type="ARBA" id="ARBA00047594"/>
    </source>
</evidence>
<dbReference type="GO" id="GO:0071555">
    <property type="term" value="P:cell wall organization"/>
    <property type="evidence" value="ECO:0007669"/>
    <property type="project" value="UniProtKB-KW"/>
</dbReference>
<keyword evidence="13 17" id="KW-0961">Cell wall biogenesis/degradation</keyword>
<evidence type="ECO:0000256" key="2">
    <source>
        <dbReference type="ARBA" id="ARBA00010621"/>
    </source>
</evidence>
<evidence type="ECO:0000256" key="10">
    <source>
        <dbReference type="ARBA" id="ARBA00022989"/>
    </source>
</evidence>
<dbReference type="Pfam" id="PF02673">
    <property type="entry name" value="BacA"/>
    <property type="match status" value="1"/>
</dbReference>
<feature type="transmembrane region" description="Helical" evidence="17">
    <location>
        <begin position="110"/>
        <end position="129"/>
    </location>
</feature>
<keyword evidence="11 17" id="KW-0472">Membrane</keyword>
<dbReference type="AlphaFoldDB" id="A0A0V8QAR3"/>
<evidence type="ECO:0000256" key="13">
    <source>
        <dbReference type="ARBA" id="ARBA00023316"/>
    </source>
</evidence>
<comment type="caution">
    <text evidence="18">The sequence shown here is derived from an EMBL/GenBank/DDBJ whole genome shotgun (WGS) entry which is preliminary data.</text>
</comment>
<evidence type="ECO:0000313" key="18">
    <source>
        <dbReference type="EMBL" id="KSV57656.1"/>
    </source>
</evidence>
<keyword evidence="7 17" id="KW-0378">Hydrolase</keyword>
<dbReference type="GO" id="GO:0008360">
    <property type="term" value="P:regulation of cell shape"/>
    <property type="evidence" value="ECO:0007669"/>
    <property type="project" value="UniProtKB-KW"/>
</dbReference>
<dbReference type="Proteomes" id="UP000054874">
    <property type="component" value="Unassembled WGS sequence"/>
</dbReference>
<evidence type="ECO:0000256" key="17">
    <source>
        <dbReference type="HAMAP-Rule" id="MF_01006"/>
    </source>
</evidence>
<dbReference type="HAMAP" id="MF_01006">
    <property type="entry name" value="Undec_diphosphatase"/>
    <property type="match status" value="1"/>
</dbReference>
<dbReference type="PANTHER" id="PTHR30622">
    <property type="entry name" value="UNDECAPRENYL-DIPHOSPHATASE"/>
    <property type="match status" value="1"/>
</dbReference>